<sequence length="147" mass="16486">MRNDGSWFDPKGNDDEDWPSDNVGNSKWSSGSDDRRRGSDSAWDQDLPSQTNGKGSGWVPITLRPNIKGRNNQTRDQNNNKGAPKNVGGWSDVKQETDSWSSKGIDKPTQRPLLKMDIVTENIQPSSDMLDASDSHPFLHTNCEWEI</sequence>
<name>A0AAV4UXV3_CAEEX</name>
<comment type="caution">
    <text evidence="2">The sequence shown here is derived from an EMBL/GenBank/DDBJ whole genome shotgun (WGS) entry which is preliminary data.</text>
</comment>
<organism evidence="2 3">
    <name type="scientific">Caerostris extrusa</name>
    <name type="common">Bark spider</name>
    <name type="synonym">Caerostris bankana</name>
    <dbReference type="NCBI Taxonomy" id="172846"/>
    <lineage>
        <taxon>Eukaryota</taxon>
        <taxon>Metazoa</taxon>
        <taxon>Ecdysozoa</taxon>
        <taxon>Arthropoda</taxon>
        <taxon>Chelicerata</taxon>
        <taxon>Arachnida</taxon>
        <taxon>Araneae</taxon>
        <taxon>Araneomorphae</taxon>
        <taxon>Entelegynae</taxon>
        <taxon>Araneoidea</taxon>
        <taxon>Araneidae</taxon>
        <taxon>Caerostris</taxon>
    </lineage>
</organism>
<evidence type="ECO:0000256" key="1">
    <source>
        <dbReference type="SAM" id="MobiDB-lite"/>
    </source>
</evidence>
<accession>A0AAV4UXV3</accession>
<dbReference type="AlphaFoldDB" id="A0AAV4UXV3"/>
<feature type="region of interest" description="Disordered" evidence="1">
    <location>
        <begin position="1"/>
        <end position="109"/>
    </location>
</feature>
<protein>
    <submittedName>
        <fullName evidence="2">Uncharacterized protein</fullName>
    </submittedName>
</protein>
<keyword evidence="3" id="KW-1185">Reference proteome</keyword>
<reference evidence="2 3" key="1">
    <citation type="submission" date="2021-06" db="EMBL/GenBank/DDBJ databases">
        <title>Caerostris extrusa draft genome.</title>
        <authorList>
            <person name="Kono N."/>
            <person name="Arakawa K."/>
        </authorList>
    </citation>
    <scope>NUCLEOTIDE SEQUENCE [LARGE SCALE GENOMIC DNA]</scope>
</reference>
<proteinExistence type="predicted"/>
<evidence type="ECO:0000313" key="3">
    <source>
        <dbReference type="Proteomes" id="UP001054945"/>
    </source>
</evidence>
<dbReference type="Proteomes" id="UP001054945">
    <property type="component" value="Unassembled WGS sequence"/>
</dbReference>
<feature type="compositionally biased region" description="Polar residues" evidence="1">
    <location>
        <begin position="69"/>
        <end position="81"/>
    </location>
</feature>
<dbReference type="EMBL" id="BPLR01013621">
    <property type="protein sequence ID" value="GIY62463.1"/>
    <property type="molecule type" value="Genomic_DNA"/>
</dbReference>
<evidence type="ECO:0000313" key="2">
    <source>
        <dbReference type="EMBL" id="GIY62463.1"/>
    </source>
</evidence>
<gene>
    <name evidence="2" type="ORF">CEXT_678541</name>
</gene>